<gene>
    <name evidence="19" type="primary">accC_1</name>
    <name evidence="19" type="ORF">NCTC9426_02483</name>
</gene>
<evidence type="ECO:0000256" key="3">
    <source>
        <dbReference type="ARBA" id="ARBA00011750"/>
    </source>
</evidence>
<keyword evidence="12" id="KW-0460">Magnesium</keyword>
<evidence type="ECO:0000256" key="1">
    <source>
        <dbReference type="ARBA" id="ARBA00003761"/>
    </source>
</evidence>
<keyword evidence="13 18" id="KW-0443">Lipid metabolism</keyword>
<accession>A0A1S9ZY22</accession>
<evidence type="ECO:0000256" key="7">
    <source>
        <dbReference type="ARBA" id="ARBA00022598"/>
    </source>
</evidence>
<evidence type="ECO:0000256" key="16">
    <source>
        <dbReference type="ARBA" id="ARBA00033786"/>
    </source>
</evidence>
<dbReference type="KEGG" id="mboi:DQF64_07635"/>
<dbReference type="InterPro" id="IPR005479">
    <property type="entry name" value="CPAse_ATP-bd"/>
</dbReference>
<dbReference type="InterPro" id="IPR011054">
    <property type="entry name" value="Rudment_hybrid_motif"/>
</dbReference>
<evidence type="ECO:0000256" key="12">
    <source>
        <dbReference type="ARBA" id="ARBA00022842"/>
    </source>
</evidence>
<dbReference type="InterPro" id="IPR005481">
    <property type="entry name" value="BC-like_N"/>
</dbReference>
<dbReference type="EC" id="6.3.4.14" evidence="4 18"/>
<evidence type="ECO:0000256" key="10">
    <source>
        <dbReference type="ARBA" id="ARBA00022832"/>
    </source>
</evidence>
<dbReference type="Gene3D" id="3.30.1490.20">
    <property type="entry name" value="ATP-grasp fold, A domain"/>
    <property type="match status" value="1"/>
</dbReference>
<comment type="pathway">
    <text evidence="2 18">Lipid metabolism; malonyl-CoA biosynthesis; malonyl-CoA from acetyl-CoA: step 1/1.</text>
</comment>
<dbReference type="NCBIfam" id="NF006367">
    <property type="entry name" value="PRK08591.1"/>
    <property type="match status" value="1"/>
</dbReference>
<dbReference type="Pfam" id="PF02786">
    <property type="entry name" value="CPSase_L_D2"/>
    <property type="match status" value="1"/>
</dbReference>
<keyword evidence="8" id="KW-0479">Metal-binding</keyword>
<dbReference type="GO" id="GO:2001295">
    <property type="term" value="P:malonyl-CoA biosynthetic process"/>
    <property type="evidence" value="ECO:0007669"/>
    <property type="project" value="UniProtKB-UniPathway"/>
</dbReference>
<evidence type="ECO:0000256" key="9">
    <source>
        <dbReference type="ARBA" id="ARBA00022741"/>
    </source>
</evidence>
<dbReference type="SUPFAM" id="SSF56059">
    <property type="entry name" value="Glutathione synthetase ATP-binding domain-like"/>
    <property type="match status" value="1"/>
</dbReference>
<evidence type="ECO:0000256" key="2">
    <source>
        <dbReference type="ARBA" id="ARBA00004956"/>
    </source>
</evidence>
<dbReference type="STRING" id="476.B0182_10015"/>
<dbReference type="SMART" id="SM00878">
    <property type="entry name" value="Biotin_carb_C"/>
    <property type="match status" value="1"/>
</dbReference>
<keyword evidence="11 18" id="KW-0067">ATP-binding</keyword>
<dbReference type="SUPFAM" id="SSF51246">
    <property type="entry name" value="Rudiment single hybrid motif"/>
    <property type="match status" value="1"/>
</dbReference>
<proteinExistence type="predicted"/>
<evidence type="ECO:0000256" key="15">
    <source>
        <dbReference type="ARBA" id="ARBA00023267"/>
    </source>
</evidence>
<name>A0A1S9ZY22_MORBO</name>
<dbReference type="GO" id="GO:0046872">
    <property type="term" value="F:metal ion binding"/>
    <property type="evidence" value="ECO:0007669"/>
    <property type="project" value="UniProtKB-KW"/>
</dbReference>
<dbReference type="GO" id="GO:0006633">
    <property type="term" value="P:fatty acid biosynthetic process"/>
    <property type="evidence" value="ECO:0007669"/>
    <property type="project" value="UniProtKB-KW"/>
</dbReference>
<dbReference type="Gene3D" id="3.40.50.20">
    <property type="match status" value="1"/>
</dbReference>
<evidence type="ECO:0000256" key="5">
    <source>
        <dbReference type="ARBA" id="ARBA00017242"/>
    </source>
</evidence>
<evidence type="ECO:0000256" key="6">
    <source>
        <dbReference type="ARBA" id="ARBA00022516"/>
    </source>
</evidence>
<dbReference type="RefSeq" id="WP_078274790.1">
    <property type="nucleotide sequence ID" value="NZ_CP030241.1"/>
</dbReference>
<protein>
    <recommendedName>
        <fullName evidence="5 18">Biotin carboxylase</fullName>
        <ecNumber evidence="4 18">6.3.4.14</ecNumber>
    </recommendedName>
    <alternativeName>
        <fullName evidence="16 18">Acetyl-coenzyme A carboxylase biotin carboxylase subunit A</fullName>
    </alternativeName>
</protein>
<keyword evidence="9 18" id="KW-0547">Nucleotide-binding</keyword>
<evidence type="ECO:0000256" key="4">
    <source>
        <dbReference type="ARBA" id="ARBA00013263"/>
    </source>
</evidence>
<dbReference type="PANTHER" id="PTHR48095:SF2">
    <property type="entry name" value="BIOTIN CARBOXYLASE, CHLOROPLASTIC"/>
    <property type="match status" value="1"/>
</dbReference>
<evidence type="ECO:0000256" key="8">
    <source>
        <dbReference type="ARBA" id="ARBA00022723"/>
    </source>
</evidence>
<evidence type="ECO:0000256" key="18">
    <source>
        <dbReference type="RuleBase" id="RU365063"/>
    </source>
</evidence>
<dbReference type="Gene3D" id="3.30.470.20">
    <property type="entry name" value="ATP-grasp fold, B domain"/>
    <property type="match status" value="1"/>
</dbReference>
<dbReference type="PROSITE" id="PS50979">
    <property type="entry name" value="BC"/>
    <property type="match status" value="1"/>
</dbReference>
<dbReference type="UniPathway" id="UPA00655">
    <property type="reaction ID" value="UER00711"/>
</dbReference>
<comment type="function">
    <text evidence="1 18">This protein is a component of the acetyl coenzyme A carboxylase complex; first, biotin carboxylase catalyzes the carboxylation of the carrier protein and then the transcarboxylase transfers the carboxyl group to form malonyl-CoA.</text>
</comment>
<evidence type="ECO:0000313" key="20">
    <source>
        <dbReference type="Proteomes" id="UP000254133"/>
    </source>
</evidence>
<dbReference type="FunFam" id="3.40.50.20:FF:000010">
    <property type="entry name" value="Propionyl-CoA carboxylase subunit alpha"/>
    <property type="match status" value="1"/>
</dbReference>
<keyword evidence="7 18" id="KW-0436">Ligase</keyword>
<comment type="subunit">
    <text evidence="3 18">Acetyl-CoA carboxylase is a heterohexamer of biotin carboxyl carrier protein, biotin carboxylase and the two subunits of carboxyl transferase in a 2:2 complex.</text>
</comment>
<dbReference type="PANTHER" id="PTHR48095">
    <property type="entry name" value="PYRUVATE CARBOXYLASE SUBUNIT A"/>
    <property type="match status" value="1"/>
</dbReference>
<evidence type="ECO:0000256" key="13">
    <source>
        <dbReference type="ARBA" id="ARBA00023098"/>
    </source>
</evidence>
<dbReference type="SUPFAM" id="SSF52440">
    <property type="entry name" value="PreATP-grasp domain"/>
    <property type="match status" value="1"/>
</dbReference>
<dbReference type="Pfam" id="PF02785">
    <property type="entry name" value="Biotin_carb_C"/>
    <property type="match status" value="1"/>
</dbReference>
<dbReference type="InterPro" id="IPR016185">
    <property type="entry name" value="PreATP-grasp_dom_sf"/>
</dbReference>
<evidence type="ECO:0000313" key="19">
    <source>
        <dbReference type="EMBL" id="STY93751.1"/>
    </source>
</evidence>
<keyword evidence="10 18" id="KW-0276">Fatty acid metabolism</keyword>
<dbReference type="GO" id="GO:0005524">
    <property type="term" value="F:ATP binding"/>
    <property type="evidence" value="ECO:0007669"/>
    <property type="project" value="UniProtKB-UniRule"/>
</dbReference>
<dbReference type="InterPro" id="IPR004549">
    <property type="entry name" value="Acetyl_CoA_COase_biotin_COase"/>
</dbReference>
<dbReference type="EMBL" id="UGPZ01000003">
    <property type="protein sequence ID" value="STY93751.1"/>
    <property type="molecule type" value="Genomic_DNA"/>
</dbReference>
<dbReference type="InterPro" id="IPR013815">
    <property type="entry name" value="ATP_grasp_subdomain_1"/>
</dbReference>
<dbReference type="GO" id="GO:0004075">
    <property type="term" value="F:biotin carboxylase activity"/>
    <property type="evidence" value="ECO:0007669"/>
    <property type="project" value="UniProtKB-EC"/>
</dbReference>
<dbReference type="InterPro" id="IPR011761">
    <property type="entry name" value="ATP-grasp"/>
</dbReference>
<keyword evidence="6 18" id="KW-0444">Lipid biosynthesis</keyword>
<dbReference type="InterPro" id="IPR005482">
    <property type="entry name" value="Biotin_COase_C"/>
</dbReference>
<organism evidence="19 20">
    <name type="scientific">Moraxella bovis</name>
    <dbReference type="NCBI Taxonomy" id="476"/>
    <lineage>
        <taxon>Bacteria</taxon>
        <taxon>Pseudomonadati</taxon>
        <taxon>Pseudomonadota</taxon>
        <taxon>Gammaproteobacteria</taxon>
        <taxon>Moraxellales</taxon>
        <taxon>Moraxellaceae</taxon>
        <taxon>Moraxella</taxon>
    </lineage>
</organism>
<dbReference type="Proteomes" id="UP000254133">
    <property type="component" value="Unassembled WGS sequence"/>
</dbReference>
<comment type="catalytic activity">
    <reaction evidence="17 18">
        <text>N(6)-biotinyl-L-lysyl-[protein] + hydrogencarbonate + ATP = N(6)-carboxybiotinyl-L-lysyl-[protein] + ADP + phosphate + H(+)</text>
        <dbReference type="Rhea" id="RHEA:13501"/>
        <dbReference type="Rhea" id="RHEA-COMP:10505"/>
        <dbReference type="Rhea" id="RHEA-COMP:10506"/>
        <dbReference type="ChEBI" id="CHEBI:15378"/>
        <dbReference type="ChEBI" id="CHEBI:17544"/>
        <dbReference type="ChEBI" id="CHEBI:30616"/>
        <dbReference type="ChEBI" id="CHEBI:43474"/>
        <dbReference type="ChEBI" id="CHEBI:83144"/>
        <dbReference type="ChEBI" id="CHEBI:83145"/>
        <dbReference type="ChEBI" id="CHEBI:456216"/>
        <dbReference type="EC" id="6.3.4.14"/>
    </reaction>
</comment>
<evidence type="ECO:0000256" key="17">
    <source>
        <dbReference type="ARBA" id="ARBA00048600"/>
    </source>
</evidence>
<reference evidence="19 20" key="1">
    <citation type="submission" date="2018-06" db="EMBL/GenBank/DDBJ databases">
        <authorList>
            <consortium name="Pathogen Informatics"/>
            <person name="Doyle S."/>
        </authorList>
    </citation>
    <scope>NUCLEOTIDE SEQUENCE [LARGE SCALE GENOMIC DNA]</scope>
    <source>
        <strain evidence="19 20">NCTC9426</strain>
    </source>
</reference>
<dbReference type="InterPro" id="IPR011764">
    <property type="entry name" value="Biotin_carboxylation_dom"/>
</dbReference>
<keyword evidence="15 18" id="KW-0092">Biotin</keyword>
<dbReference type="InterPro" id="IPR051602">
    <property type="entry name" value="ACC_Biotin_Carboxylase"/>
</dbReference>
<evidence type="ECO:0000256" key="14">
    <source>
        <dbReference type="ARBA" id="ARBA00023160"/>
    </source>
</evidence>
<sequence>MNPTPFKKILIANRGEIALRIIRACRELGIKSVLVHSTADKDSLPARLADETVCIGSHLPKDSYLNQRAIVSAAELMEVDAIHPGYGFLSENADFAEFVSEQGFVFIGPTAQNIRMMGDKVAAKNTMIASGVPCVPGSDGALPDDDKQIIKIAQDVGLPVIIKATGGGGGRGMRVVESMDELLSAVAMTKKEAMSAFGNPVVYMERYLKNPRHIEIQVISDTHGNAIHLGERDCSMQRRHQKVIEEAPAPFISDDKRAKIGQACVKACLDMGYRGVGTFEFLYENGEFFFIEMNTRIQVEHPVTELVTGVNLIAEQIRVAEGYPLQFTQDDMQLTGHAFECRINAEHPFTLMPSAGTVSYCHLPAGYGTRVDSHLYTGYKIPAYYDSLIGKLCIHAPTRELAIAKMKSALTELDIQGVQTNKALHQAMFDDDSFIKGGVSIHYLTHWLDNYQNNQPNHKN</sequence>
<dbReference type="PROSITE" id="PS00867">
    <property type="entry name" value="CPSASE_2"/>
    <property type="match status" value="1"/>
</dbReference>
<evidence type="ECO:0000256" key="11">
    <source>
        <dbReference type="ARBA" id="ARBA00022840"/>
    </source>
</evidence>
<dbReference type="AlphaFoldDB" id="A0A1S9ZY22"/>
<keyword evidence="14 18" id="KW-0275">Fatty acid biosynthesis</keyword>
<dbReference type="PROSITE" id="PS50975">
    <property type="entry name" value="ATP_GRASP"/>
    <property type="match status" value="1"/>
</dbReference>
<dbReference type="Pfam" id="PF00289">
    <property type="entry name" value="Biotin_carb_N"/>
    <property type="match status" value="1"/>
</dbReference>
<dbReference type="NCBIfam" id="TIGR00514">
    <property type="entry name" value="accC"/>
    <property type="match status" value="1"/>
</dbReference>